<dbReference type="InterPro" id="IPR000445">
    <property type="entry name" value="HhH_motif"/>
</dbReference>
<evidence type="ECO:0000256" key="11">
    <source>
        <dbReference type="ARBA" id="ARBA00023204"/>
    </source>
</evidence>
<evidence type="ECO:0000256" key="7">
    <source>
        <dbReference type="ARBA" id="ARBA00022763"/>
    </source>
</evidence>
<dbReference type="InterPro" id="IPR015797">
    <property type="entry name" value="NUDIX_hydrolase-like_dom_sf"/>
</dbReference>
<keyword evidence="9 13" id="KW-0408">Iron</keyword>
<keyword evidence="6" id="KW-0479">Metal-binding</keyword>
<evidence type="ECO:0000256" key="2">
    <source>
        <dbReference type="ARBA" id="ARBA00008343"/>
    </source>
</evidence>
<dbReference type="GO" id="GO:0051539">
    <property type="term" value="F:4 iron, 4 sulfur cluster binding"/>
    <property type="evidence" value="ECO:0007669"/>
    <property type="project" value="UniProtKB-UniRule"/>
</dbReference>
<evidence type="ECO:0000256" key="13">
    <source>
        <dbReference type="RuleBase" id="RU365096"/>
    </source>
</evidence>
<reference evidence="16" key="1">
    <citation type="journal article" date="2023" name="Mol. Phylogenet. Evol.">
        <title>Genome-scale phylogeny and comparative genomics of the fungal order Sordariales.</title>
        <authorList>
            <person name="Hensen N."/>
            <person name="Bonometti L."/>
            <person name="Westerberg I."/>
            <person name="Brannstrom I.O."/>
            <person name="Guillou S."/>
            <person name="Cros-Aarteil S."/>
            <person name="Calhoun S."/>
            <person name="Haridas S."/>
            <person name="Kuo A."/>
            <person name="Mondo S."/>
            <person name="Pangilinan J."/>
            <person name="Riley R."/>
            <person name="LaButti K."/>
            <person name="Andreopoulos B."/>
            <person name="Lipzen A."/>
            <person name="Chen C."/>
            <person name="Yan M."/>
            <person name="Daum C."/>
            <person name="Ng V."/>
            <person name="Clum A."/>
            <person name="Steindorff A."/>
            <person name="Ohm R.A."/>
            <person name="Martin F."/>
            <person name="Silar P."/>
            <person name="Natvig D.O."/>
            <person name="Lalanne C."/>
            <person name="Gautier V."/>
            <person name="Ament-Velasquez S.L."/>
            <person name="Kruys A."/>
            <person name="Hutchinson M.I."/>
            <person name="Powell A.J."/>
            <person name="Barry K."/>
            <person name="Miller A.N."/>
            <person name="Grigoriev I.V."/>
            <person name="Debuchy R."/>
            <person name="Gladieux P."/>
            <person name="Hiltunen Thoren M."/>
            <person name="Johannesson H."/>
        </authorList>
    </citation>
    <scope>NUCLEOTIDE SEQUENCE</scope>
    <source>
        <strain evidence="16">CBS 955.72</strain>
    </source>
</reference>
<dbReference type="Gene3D" id="1.10.1670.10">
    <property type="entry name" value="Helix-hairpin-Helix base-excision DNA repair enzymes (C-terminal)"/>
    <property type="match status" value="1"/>
</dbReference>
<name>A0AAJ0MA63_9PEZI</name>
<dbReference type="GO" id="GO:0046872">
    <property type="term" value="F:metal ion binding"/>
    <property type="evidence" value="ECO:0007669"/>
    <property type="project" value="UniProtKB-UniRule"/>
</dbReference>
<reference evidence="16" key="2">
    <citation type="submission" date="2023-06" db="EMBL/GenBank/DDBJ databases">
        <authorList>
            <consortium name="Lawrence Berkeley National Laboratory"/>
            <person name="Haridas S."/>
            <person name="Hensen N."/>
            <person name="Bonometti L."/>
            <person name="Westerberg I."/>
            <person name="Brannstrom I.O."/>
            <person name="Guillou S."/>
            <person name="Cros-Aarteil S."/>
            <person name="Calhoun S."/>
            <person name="Kuo A."/>
            <person name="Mondo S."/>
            <person name="Pangilinan J."/>
            <person name="Riley R."/>
            <person name="Labutti K."/>
            <person name="Andreopoulos B."/>
            <person name="Lipzen A."/>
            <person name="Chen C."/>
            <person name="Yanf M."/>
            <person name="Daum C."/>
            <person name="Ng V."/>
            <person name="Clum A."/>
            <person name="Steindorff A."/>
            <person name="Ohm R."/>
            <person name="Martin F."/>
            <person name="Silar P."/>
            <person name="Natvig D."/>
            <person name="Lalanne C."/>
            <person name="Gautier V."/>
            <person name="Ament-Velasquez S.L."/>
            <person name="Kruys A."/>
            <person name="Hutchinson M.I."/>
            <person name="Powell A.J."/>
            <person name="Barry K."/>
            <person name="Miller A.N."/>
            <person name="Grigoriev I.V."/>
            <person name="Debuchy R."/>
            <person name="Gladieux P."/>
            <person name="Thoren M.H."/>
            <person name="Johannesson H."/>
        </authorList>
    </citation>
    <scope>NUCLEOTIDE SEQUENCE</scope>
    <source>
        <strain evidence="16">CBS 955.72</strain>
    </source>
</reference>
<dbReference type="FunFam" id="1.10.340.30:FF:000002">
    <property type="entry name" value="Adenine DNA glycosylase"/>
    <property type="match status" value="1"/>
</dbReference>
<evidence type="ECO:0000313" key="17">
    <source>
        <dbReference type="Proteomes" id="UP001275084"/>
    </source>
</evidence>
<organism evidence="16 17">
    <name type="scientific">Lasiosphaeria hispida</name>
    <dbReference type="NCBI Taxonomy" id="260671"/>
    <lineage>
        <taxon>Eukaryota</taxon>
        <taxon>Fungi</taxon>
        <taxon>Dikarya</taxon>
        <taxon>Ascomycota</taxon>
        <taxon>Pezizomycotina</taxon>
        <taxon>Sordariomycetes</taxon>
        <taxon>Sordariomycetidae</taxon>
        <taxon>Sordariales</taxon>
        <taxon>Lasiosphaeriaceae</taxon>
        <taxon>Lasiosphaeria</taxon>
    </lineage>
</organism>
<feature type="region of interest" description="Disordered" evidence="14">
    <location>
        <begin position="1"/>
        <end position="90"/>
    </location>
</feature>
<dbReference type="Pfam" id="PF00730">
    <property type="entry name" value="HhH-GPD"/>
    <property type="match status" value="1"/>
</dbReference>
<dbReference type="SMART" id="SM00478">
    <property type="entry name" value="ENDO3c"/>
    <property type="match status" value="1"/>
</dbReference>
<dbReference type="GO" id="GO:0005634">
    <property type="term" value="C:nucleus"/>
    <property type="evidence" value="ECO:0007669"/>
    <property type="project" value="TreeGrafter"/>
</dbReference>
<dbReference type="InterPro" id="IPR011257">
    <property type="entry name" value="DNA_glycosylase"/>
</dbReference>
<evidence type="ECO:0000256" key="8">
    <source>
        <dbReference type="ARBA" id="ARBA00022801"/>
    </source>
</evidence>
<accession>A0AAJ0MA63</accession>
<dbReference type="PANTHER" id="PTHR42944:SF1">
    <property type="entry name" value="ADENINE DNA GLYCOSYLASE"/>
    <property type="match status" value="1"/>
</dbReference>
<dbReference type="CDD" id="cd00056">
    <property type="entry name" value="ENDO3c"/>
    <property type="match status" value="1"/>
</dbReference>
<dbReference type="EMBL" id="JAUIQD010000006">
    <property type="protein sequence ID" value="KAK3345845.1"/>
    <property type="molecule type" value="Genomic_DNA"/>
</dbReference>
<protein>
    <recommendedName>
        <fullName evidence="4 13">Adenine DNA glycosylase</fullName>
        <ecNumber evidence="3 13">3.2.2.31</ecNumber>
    </recommendedName>
</protein>
<dbReference type="InterPro" id="IPR003265">
    <property type="entry name" value="HhH-GPD_domain"/>
</dbReference>
<gene>
    <name evidence="16" type="ORF">B0T25DRAFT_633530</name>
</gene>
<evidence type="ECO:0000313" key="16">
    <source>
        <dbReference type="EMBL" id="KAK3345845.1"/>
    </source>
</evidence>
<comment type="cofactor">
    <cofactor evidence="13">
        <name>[4Fe-4S] cluster</name>
        <dbReference type="ChEBI" id="CHEBI:49883"/>
    </cofactor>
    <text evidence="13">Binds 1 [4Fe-4S] cluster.</text>
</comment>
<dbReference type="Gene3D" id="3.90.79.10">
    <property type="entry name" value="Nucleoside Triphosphate Pyrophosphohydrolase"/>
    <property type="match status" value="1"/>
</dbReference>
<dbReference type="GO" id="GO:0006298">
    <property type="term" value="P:mismatch repair"/>
    <property type="evidence" value="ECO:0007669"/>
    <property type="project" value="TreeGrafter"/>
</dbReference>
<dbReference type="InterPro" id="IPR023170">
    <property type="entry name" value="HhH_base_excis_C"/>
</dbReference>
<keyword evidence="10" id="KW-0411">Iron-sulfur</keyword>
<dbReference type="GO" id="GO:0034039">
    <property type="term" value="F:8-oxo-7,8-dihydroguanine DNA N-glycosylase activity"/>
    <property type="evidence" value="ECO:0007669"/>
    <property type="project" value="TreeGrafter"/>
</dbReference>
<evidence type="ECO:0000256" key="5">
    <source>
        <dbReference type="ARBA" id="ARBA00022485"/>
    </source>
</evidence>
<evidence type="ECO:0000256" key="14">
    <source>
        <dbReference type="SAM" id="MobiDB-lite"/>
    </source>
</evidence>
<keyword evidence="17" id="KW-1185">Reference proteome</keyword>
<sequence length="540" mass="59012">MAQLPIRQSRRVAAQKATLKLQRRDDASDTDHADDTDDASPPTSQPSSPDDSPKPTKRRKPPLKPSASTNLTPTTPTPRTHPPTYHHPPLLTASHQTALLTWYSTTTRPMPWRQPFSPSQQRAYEVWISEIMLQQTRVATVVTYWTAWMARFPTLAALAAAAPDDVLAAWRGLGYYSRARRVHAAAGVCEARGGMPGTVGELVGVPGVGRYTAGAIAAIVFGRAEAMVDGNVERVLARQMGVYAHVKERRVGEAVWEAAQALVESVAAGEEVSERPGLWGQALMELGSTVCTPAPRCGVCPVTASCRVYQEGYTLAMGGSLEMEDVEECGLCAPFEDDGIPSVPKRSKQQDISPFFATPANKTTPAPDARTLEIIISHARRFPLKKPKKKVREEETLVCAIRAPGGRYLIHRRPEKGMLAGLWEFPSHLLPASNDSAAKARKVEAVAYVSNLASGAEKKVAKGKRKREAGARHVGELGSIPWLFSHLKLTMHVHLFEVDDVDREGPGSPRSRWASSEDIDKESMGTGMRKCWTLIKEAEI</sequence>
<evidence type="ECO:0000256" key="6">
    <source>
        <dbReference type="ARBA" id="ARBA00022723"/>
    </source>
</evidence>
<dbReference type="Proteomes" id="UP001275084">
    <property type="component" value="Unassembled WGS sequence"/>
</dbReference>
<feature type="domain" description="HhH-GPD" evidence="15">
    <location>
        <begin position="132"/>
        <end position="289"/>
    </location>
</feature>
<dbReference type="GO" id="GO:0000701">
    <property type="term" value="F:purine-specific mismatch base pair DNA N-glycosylase activity"/>
    <property type="evidence" value="ECO:0007669"/>
    <property type="project" value="UniProtKB-EC"/>
</dbReference>
<dbReference type="InterPro" id="IPR044298">
    <property type="entry name" value="MIG/MutY"/>
</dbReference>
<feature type="region of interest" description="Disordered" evidence="14">
    <location>
        <begin position="501"/>
        <end position="520"/>
    </location>
</feature>
<evidence type="ECO:0000256" key="10">
    <source>
        <dbReference type="ARBA" id="ARBA00023014"/>
    </source>
</evidence>
<feature type="compositionally biased region" description="Basic and acidic residues" evidence="14">
    <location>
        <begin position="22"/>
        <end position="33"/>
    </location>
</feature>
<dbReference type="GO" id="GO:0035485">
    <property type="term" value="F:adenine/guanine mispair binding"/>
    <property type="evidence" value="ECO:0007669"/>
    <property type="project" value="TreeGrafter"/>
</dbReference>
<dbReference type="GO" id="GO:0032357">
    <property type="term" value="F:oxidized purine DNA binding"/>
    <property type="evidence" value="ECO:0007669"/>
    <property type="project" value="TreeGrafter"/>
</dbReference>
<comment type="catalytic activity">
    <reaction evidence="1 13">
        <text>Hydrolyzes free adenine bases from 7,8-dihydro-8-oxoguanine:adenine mismatched double-stranded DNA, leaving an apurinic site.</text>
        <dbReference type="EC" id="3.2.2.31"/>
    </reaction>
</comment>
<dbReference type="EC" id="3.2.2.31" evidence="3 13"/>
<dbReference type="CDD" id="cd03431">
    <property type="entry name" value="NUDIX_DNA_Glycosylase_C-MutY"/>
    <property type="match status" value="1"/>
</dbReference>
<comment type="caution">
    <text evidence="16">The sequence shown here is derived from an EMBL/GenBank/DDBJ whole genome shotgun (WGS) entry which is preliminary data.</text>
</comment>
<keyword evidence="5" id="KW-0004">4Fe-4S</keyword>
<evidence type="ECO:0000256" key="12">
    <source>
        <dbReference type="ARBA" id="ARBA00023295"/>
    </source>
</evidence>
<dbReference type="AlphaFoldDB" id="A0AAJ0MA63"/>
<keyword evidence="8" id="KW-0378">Hydrolase</keyword>
<comment type="function">
    <text evidence="13">Adenine glycosylase active on G-A mispairs.</text>
</comment>
<dbReference type="SUPFAM" id="SSF48150">
    <property type="entry name" value="DNA-glycosylase"/>
    <property type="match status" value="1"/>
</dbReference>
<dbReference type="Pfam" id="PF00633">
    <property type="entry name" value="HHH"/>
    <property type="match status" value="1"/>
</dbReference>
<evidence type="ECO:0000256" key="4">
    <source>
        <dbReference type="ARBA" id="ARBA00022023"/>
    </source>
</evidence>
<proteinExistence type="inferred from homology"/>
<keyword evidence="11" id="KW-0234">DNA repair</keyword>
<comment type="similarity">
    <text evidence="2 13">Belongs to the Nth/MutY family.</text>
</comment>
<dbReference type="Gene3D" id="1.10.340.30">
    <property type="entry name" value="Hypothetical protein, domain 2"/>
    <property type="match status" value="1"/>
</dbReference>
<dbReference type="SUPFAM" id="SSF55811">
    <property type="entry name" value="Nudix"/>
    <property type="match status" value="1"/>
</dbReference>
<feature type="compositionally biased region" description="Low complexity" evidence="14">
    <location>
        <begin position="39"/>
        <end position="50"/>
    </location>
</feature>
<evidence type="ECO:0000256" key="3">
    <source>
        <dbReference type="ARBA" id="ARBA00012045"/>
    </source>
</evidence>
<dbReference type="Pfam" id="PF14815">
    <property type="entry name" value="NUDIX_4"/>
    <property type="match status" value="1"/>
</dbReference>
<dbReference type="InterPro" id="IPR029119">
    <property type="entry name" value="MutY_C"/>
</dbReference>
<evidence type="ECO:0000259" key="15">
    <source>
        <dbReference type="SMART" id="SM00478"/>
    </source>
</evidence>
<evidence type="ECO:0000256" key="1">
    <source>
        <dbReference type="ARBA" id="ARBA00000843"/>
    </source>
</evidence>
<evidence type="ECO:0000256" key="9">
    <source>
        <dbReference type="ARBA" id="ARBA00023004"/>
    </source>
</evidence>
<dbReference type="GO" id="GO:0006285">
    <property type="term" value="P:base-excision repair, AP site formation"/>
    <property type="evidence" value="ECO:0007669"/>
    <property type="project" value="UniProtKB-ARBA"/>
</dbReference>
<dbReference type="PANTHER" id="PTHR42944">
    <property type="entry name" value="ADENINE DNA GLYCOSYLASE"/>
    <property type="match status" value="1"/>
</dbReference>
<keyword evidence="12 13" id="KW-0326">Glycosidase</keyword>
<keyword evidence="7 13" id="KW-0227">DNA damage</keyword>